<organism evidence="1">
    <name type="scientific">marine sediment metagenome</name>
    <dbReference type="NCBI Taxonomy" id="412755"/>
    <lineage>
        <taxon>unclassified sequences</taxon>
        <taxon>metagenomes</taxon>
        <taxon>ecological metagenomes</taxon>
    </lineage>
</organism>
<dbReference type="EMBL" id="BARV01042693">
    <property type="protein sequence ID" value="GAI50080.1"/>
    <property type="molecule type" value="Genomic_DNA"/>
</dbReference>
<dbReference type="AlphaFoldDB" id="X1QGD8"/>
<accession>X1QGD8</accession>
<proteinExistence type="predicted"/>
<reference evidence="1" key="1">
    <citation type="journal article" date="2014" name="Front. Microbiol.">
        <title>High frequency of phylogenetically diverse reductive dehalogenase-homologous genes in deep subseafloor sedimentary metagenomes.</title>
        <authorList>
            <person name="Kawai M."/>
            <person name="Futagami T."/>
            <person name="Toyoda A."/>
            <person name="Takaki Y."/>
            <person name="Nishi S."/>
            <person name="Hori S."/>
            <person name="Arai W."/>
            <person name="Tsubouchi T."/>
            <person name="Morono Y."/>
            <person name="Uchiyama I."/>
            <person name="Ito T."/>
            <person name="Fujiyama A."/>
            <person name="Inagaki F."/>
            <person name="Takami H."/>
        </authorList>
    </citation>
    <scope>NUCLEOTIDE SEQUENCE</scope>
    <source>
        <strain evidence="1">Expedition CK06-06</strain>
    </source>
</reference>
<protein>
    <submittedName>
        <fullName evidence="1">Uncharacterized protein</fullName>
    </submittedName>
</protein>
<feature type="non-terminal residue" evidence="1">
    <location>
        <position position="49"/>
    </location>
</feature>
<evidence type="ECO:0000313" key="1">
    <source>
        <dbReference type="EMBL" id="GAI50080.1"/>
    </source>
</evidence>
<sequence>MFTDQQVIELWPGALSAFFSLRQDEESKLNLMASVMPAEPSSNPDYRYA</sequence>
<name>X1QGD8_9ZZZZ</name>
<comment type="caution">
    <text evidence="1">The sequence shown here is derived from an EMBL/GenBank/DDBJ whole genome shotgun (WGS) entry which is preliminary data.</text>
</comment>
<gene>
    <name evidence="1" type="ORF">S06H3_64088</name>
</gene>